<proteinExistence type="predicted"/>
<gene>
    <name evidence="1" type="ORF">BdWA1_000568</name>
</gene>
<name>A0AAD9PME3_9APIC</name>
<dbReference type="GeneID" id="94334866"/>
<organism evidence="1 2">
    <name type="scientific">Babesia duncani</name>
    <dbReference type="NCBI Taxonomy" id="323732"/>
    <lineage>
        <taxon>Eukaryota</taxon>
        <taxon>Sar</taxon>
        <taxon>Alveolata</taxon>
        <taxon>Apicomplexa</taxon>
        <taxon>Aconoidasida</taxon>
        <taxon>Piroplasmida</taxon>
        <taxon>Babesiidae</taxon>
        <taxon>Babesia</taxon>
    </lineage>
</organism>
<keyword evidence="2" id="KW-1185">Reference proteome</keyword>
<dbReference type="AlphaFoldDB" id="A0AAD9PME3"/>
<reference evidence="1" key="1">
    <citation type="journal article" date="2023" name="Nat. Microbiol.">
        <title>Babesia duncani multi-omics identifies virulence factors and drug targets.</title>
        <authorList>
            <person name="Singh P."/>
            <person name="Lonardi S."/>
            <person name="Liang Q."/>
            <person name="Vydyam P."/>
            <person name="Khabirova E."/>
            <person name="Fang T."/>
            <person name="Gihaz S."/>
            <person name="Thekkiniath J."/>
            <person name="Munshi M."/>
            <person name="Abel S."/>
            <person name="Ciampossin L."/>
            <person name="Batugedara G."/>
            <person name="Gupta M."/>
            <person name="Lu X.M."/>
            <person name="Lenz T."/>
            <person name="Chakravarty S."/>
            <person name="Cornillot E."/>
            <person name="Hu Y."/>
            <person name="Ma W."/>
            <person name="Gonzalez L.M."/>
            <person name="Sanchez S."/>
            <person name="Estrada K."/>
            <person name="Sanchez-Flores A."/>
            <person name="Montero E."/>
            <person name="Harb O.S."/>
            <person name="Le Roch K.G."/>
            <person name="Mamoun C.B."/>
        </authorList>
    </citation>
    <scope>NUCLEOTIDE SEQUENCE</scope>
    <source>
        <strain evidence="1">WA1</strain>
    </source>
</reference>
<evidence type="ECO:0000313" key="2">
    <source>
        <dbReference type="Proteomes" id="UP001214638"/>
    </source>
</evidence>
<sequence length="189" mass="21292">MIISKECNFNIFEKFPNSDTIRLWDMAIHRPVLKQKHKPFKKRAKGKTTVKTKAVVNTTVNTRISRKAKKANVIQKKKSIRASLHVESPRNVFILQFHESANVPSLLHECLRQCSVDVSKVCYAESGWLVAPPILLSSNVVFDGIPRRLLLYSCPRKIPDILTCAATADIVLCLFNGSTPDEPAFDEFG</sequence>
<protein>
    <submittedName>
        <fullName evidence="1">Uncharacterized protein</fullName>
    </submittedName>
</protein>
<accession>A0AAD9PME3</accession>
<evidence type="ECO:0000313" key="1">
    <source>
        <dbReference type="EMBL" id="KAK2197566.1"/>
    </source>
</evidence>
<dbReference type="KEGG" id="bdw:94334866"/>
<dbReference type="Proteomes" id="UP001214638">
    <property type="component" value="Unassembled WGS sequence"/>
</dbReference>
<dbReference type="RefSeq" id="XP_067804408.1">
    <property type="nucleotide sequence ID" value="XM_067945617.1"/>
</dbReference>
<comment type="caution">
    <text evidence="1">The sequence shown here is derived from an EMBL/GenBank/DDBJ whole genome shotgun (WGS) entry which is preliminary data.</text>
</comment>
<dbReference type="EMBL" id="JALLKP010000001">
    <property type="protein sequence ID" value="KAK2197566.1"/>
    <property type="molecule type" value="Genomic_DNA"/>
</dbReference>